<keyword evidence="4" id="KW-0430">Lectin</keyword>
<evidence type="ECO:0000256" key="6">
    <source>
        <dbReference type="ARBA" id="ARBA00023136"/>
    </source>
</evidence>
<reference evidence="13" key="1">
    <citation type="journal article" date="2020" name="BMC">
        <title>Leishmania infection induces a limited differential gene expression in the sand fly midgut.</title>
        <authorList>
            <person name="Coutinho-Abreu I.V."/>
            <person name="Serafim T.D."/>
            <person name="Meneses C."/>
            <person name="Kamhawi S."/>
            <person name="Oliveira F."/>
            <person name="Valenzuela J.G."/>
        </authorList>
    </citation>
    <scope>NUCLEOTIDE SEQUENCE</scope>
    <source>
        <strain evidence="13">Jacobina</strain>
        <tissue evidence="13">Midgut</tissue>
    </source>
</reference>
<keyword evidence="5 9" id="KW-1133">Transmembrane helix</keyword>
<dbReference type="Gene3D" id="2.60.220.50">
    <property type="match status" value="1"/>
</dbReference>
<feature type="region of interest" description="Disordered" evidence="8">
    <location>
        <begin position="152"/>
        <end position="217"/>
    </location>
</feature>
<dbReference type="EMBL" id="GITU01001262">
    <property type="protein sequence ID" value="MBC1169965.1"/>
    <property type="molecule type" value="Transcribed_RNA"/>
</dbReference>
<evidence type="ECO:0000256" key="5">
    <source>
        <dbReference type="ARBA" id="ARBA00022989"/>
    </source>
</evidence>
<dbReference type="PANTHER" id="PTHR46780">
    <property type="entry name" value="PROTEIN EVA-1"/>
    <property type="match status" value="1"/>
</dbReference>
<dbReference type="GO" id="GO:0030246">
    <property type="term" value="F:carbohydrate binding"/>
    <property type="evidence" value="ECO:0007669"/>
    <property type="project" value="UniProtKB-KW"/>
</dbReference>
<dbReference type="InterPro" id="IPR032471">
    <property type="entry name" value="AGRL2-4_GAIN_subdom_A"/>
</dbReference>
<evidence type="ECO:0000256" key="8">
    <source>
        <dbReference type="SAM" id="MobiDB-lite"/>
    </source>
</evidence>
<keyword evidence="7" id="KW-1015">Disulfide bond</keyword>
<comment type="similarity">
    <text evidence="2">Belongs to the G-protein coupled receptor 2 family. LN-TM7 subfamily.</text>
</comment>
<name>A0A7G3ACQ2_LUTLO</name>
<feature type="compositionally biased region" description="Low complexity" evidence="8">
    <location>
        <begin position="194"/>
        <end position="206"/>
    </location>
</feature>
<evidence type="ECO:0000259" key="11">
    <source>
        <dbReference type="PROSITE" id="PS50221"/>
    </source>
</evidence>
<evidence type="ECO:0000256" key="3">
    <source>
        <dbReference type="ARBA" id="ARBA00022692"/>
    </source>
</evidence>
<dbReference type="InterPro" id="IPR046338">
    <property type="entry name" value="GAIN_dom_sf"/>
</dbReference>
<evidence type="ECO:0000256" key="4">
    <source>
        <dbReference type="ARBA" id="ARBA00022734"/>
    </source>
</evidence>
<keyword evidence="13" id="KW-0675">Receptor</keyword>
<organism evidence="13">
    <name type="scientific">Lutzomyia longipalpis</name>
    <name type="common">Sand fly</name>
    <dbReference type="NCBI Taxonomy" id="7200"/>
    <lineage>
        <taxon>Eukaryota</taxon>
        <taxon>Metazoa</taxon>
        <taxon>Ecdysozoa</taxon>
        <taxon>Arthropoda</taxon>
        <taxon>Hexapoda</taxon>
        <taxon>Insecta</taxon>
        <taxon>Pterygota</taxon>
        <taxon>Neoptera</taxon>
        <taxon>Endopterygota</taxon>
        <taxon>Diptera</taxon>
        <taxon>Nematocera</taxon>
        <taxon>Psychodoidea</taxon>
        <taxon>Psychodidae</taxon>
        <taxon>Lutzomyia</taxon>
        <taxon>Lutzomyia</taxon>
    </lineage>
</organism>
<dbReference type="Pfam" id="PF16489">
    <property type="entry name" value="GAIN"/>
    <property type="match status" value="1"/>
</dbReference>
<accession>A0A7G3ACQ2</accession>
<dbReference type="InterPro" id="IPR001879">
    <property type="entry name" value="GPCR_2_extracellular_dom"/>
</dbReference>
<dbReference type="Pfam" id="PF02140">
    <property type="entry name" value="SUEL_Lectin"/>
    <property type="match status" value="1"/>
</dbReference>
<dbReference type="InterPro" id="IPR043159">
    <property type="entry name" value="Lectin_gal-bd_sf"/>
</dbReference>
<evidence type="ECO:0000256" key="7">
    <source>
        <dbReference type="ARBA" id="ARBA00023157"/>
    </source>
</evidence>
<evidence type="ECO:0000313" key="13">
    <source>
        <dbReference type="EMBL" id="MBC1169965.1"/>
    </source>
</evidence>
<dbReference type="InterPro" id="IPR000203">
    <property type="entry name" value="GPS"/>
</dbReference>
<dbReference type="InterPro" id="IPR057244">
    <property type="entry name" value="GAIN_B"/>
</dbReference>
<evidence type="ECO:0000256" key="1">
    <source>
        <dbReference type="ARBA" id="ARBA00004370"/>
    </source>
</evidence>
<dbReference type="SMART" id="SM00008">
    <property type="entry name" value="HormR"/>
    <property type="match status" value="1"/>
</dbReference>
<feature type="chain" id="PRO_5028822084" evidence="10">
    <location>
        <begin position="27"/>
        <end position="700"/>
    </location>
</feature>
<keyword evidence="3 9" id="KW-0812">Transmembrane</keyword>
<dbReference type="PROSITE" id="PS50228">
    <property type="entry name" value="SUEL_LECTIN"/>
    <property type="match status" value="1"/>
</dbReference>
<dbReference type="PROSITE" id="PS50221">
    <property type="entry name" value="GAIN_B"/>
    <property type="match status" value="1"/>
</dbReference>
<sequence length="700" mass="76913">MLLGTTADHLLKICMAIIIIPGVSFAAASKYETAYACEGKTLTIECDPGNVINLIRANYGRFSITICNDHGNVEWSVNCMSPKSLRVLHAKCALKHKCSVLASTSLFGDPCVGTHKYLEAHYQCISATQTSTTTGRPPPPWLITSAPSVWTSTTLRPQSPITPPTDATSLQTDALPLTPTASSETPTSVPPTVPTDSTDSHSISTTEVTTGEPINTVGSINRVMASTTHATDVTHVNAHRDNAFCGPTTARNMFWNITRAGDVNVQSCPGGATGIAKWRCVLKDSDTVWQPISPDLAQCRSLWLNNLEIRVNMRDSSIISIANDLSQVTSSKTLYGGDMLVTTKIIQTMSDKMAYDIETFPDQKQREAIVYELLHGVVRTGSNLLDASQAMSWQDLSFEDQMRVATSLLTGLEENAFLLAETINRERNIVQRVKNILLSIRVLETRNIAASEIFPDTQEQWSVSRDTIELPRGALIENSDGGLVRIVFVAFDRLESILRPPEIETPQRLSLPIGNQTTASGSKNRVLNSKVISASLGKGRHIQLSQPIRLTFQHLRTENVSQPICVFWSYIDHAWSEDGCQVDATNSTHTVCSCNHLTNFAILMEIVPTTTADAAASLSRNVRIMIYISISLCILFVVIALAIFKLYNGQFLKSSIKVEMADYGGTNMAERRQGRMGHEDFHHGKYECVIGPSSSFRDMR</sequence>
<dbReference type="InterPro" id="IPR036445">
    <property type="entry name" value="GPCR_2_extracell_dom_sf"/>
</dbReference>
<comment type="subcellular location">
    <subcellularLocation>
        <location evidence="1">Membrane</location>
    </subcellularLocation>
</comment>
<dbReference type="GO" id="GO:0004930">
    <property type="term" value="F:G protein-coupled receptor activity"/>
    <property type="evidence" value="ECO:0007669"/>
    <property type="project" value="InterPro"/>
</dbReference>
<feature type="signal peptide" evidence="10">
    <location>
        <begin position="1"/>
        <end position="26"/>
    </location>
</feature>
<protein>
    <submittedName>
        <fullName evidence="13">Putative calcium-independent receptor for alpha-latrotoxin isoform j</fullName>
    </submittedName>
</protein>
<feature type="transmembrane region" description="Helical" evidence="9">
    <location>
        <begin position="624"/>
        <end position="647"/>
    </location>
</feature>
<evidence type="ECO:0000256" key="2">
    <source>
        <dbReference type="ARBA" id="ARBA00010933"/>
    </source>
</evidence>
<feature type="domain" description="SUEL-type lectin" evidence="12">
    <location>
        <begin position="36"/>
        <end position="125"/>
    </location>
</feature>
<keyword evidence="10" id="KW-0732">Signal</keyword>
<dbReference type="InterPro" id="IPR000922">
    <property type="entry name" value="Lectin_gal-bd_dom"/>
</dbReference>
<dbReference type="Gene3D" id="1.25.40.610">
    <property type="match status" value="1"/>
</dbReference>
<evidence type="ECO:0000256" key="9">
    <source>
        <dbReference type="SAM" id="Phobius"/>
    </source>
</evidence>
<dbReference type="Pfam" id="PF01825">
    <property type="entry name" value="GPS"/>
    <property type="match status" value="1"/>
</dbReference>
<dbReference type="AlphaFoldDB" id="A0A7G3ACQ2"/>
<feature type="compositionally biased region" description="Low complexity" evidence="8">
    <location>
        <begin position="175"/>
        <end position="187"/>
    </location>
</feature>
<dbReference type="Gene3D" id="4.10.1240.10">
    <property type="entry name" value="GPCR, family 2, extracellular hormone receptor domain"/>
    <property type="match status" value="1"/>
</dbReference>
<dbReference type="GO" id="GO:0016020">
    <property type="term" value="C:membrane"/>
    <property type="evidence" value="ECO:0007669"/>
    <property type="project" value="UniProtKB-SubCell"/>
</dbReference>
<feature type="domain" description="GAIN-B" evidence="11">
    <location>
        <begin position="425"/>
        <end position="610"/>
    </location>
</feature>
<feature type="compositionally biased region" description="Polar residues" evidence="8">
    <location>
        <begin position="152"/>
        <end position="172"/>
    </location>
</feature>
<dbReference type="FunFam" id="2.60.120.740:FF:000001">
    <property type="entry name" value="Adhesion G protein-coupled receptor L2"/>
    <property type="match status" value="1"/>
</dbReference>
<dbReference type="FunFam" id="1.25.40.610:FF:000006">
    <property type="entry name" value="latrophilin Cirl isoform X2"/>
    <property type="match status" value="1"/>
</dbReference>
<dbReference type="Gene3D" id="2.60.120.740">
    <property type="match status" value="1"/>
</dbReference>
<dbReference type="CDD" id="cd22830">
    <property type="entry name" value="Gal_Rha_Lectin_dCirl"/>
    <property type="match status" value="1"/>
</dbReference>
<evidence type="ECO:0000256" key="10">
    <source>
        <dbReference type="SAM" id="SignalP"/>
    </source>
</evidence>
<feature type="compositionally biased region" description="Polar residues" evidence="8">
    <location>
        <begin position="207"/>
        <end position="217"/>
    </location>
</feature>
<keyword evidence="6 9" id="KW-0472">Membrane</keyword>
<evidence type="ECO:0000259" key="12">
    <source>
        <dbReference type="PROSITE" id="PS50228"/>
    </source>
</evidence>
<dbReference type="VEuPathDB" id="VectorBase:LLONM1_012035"/>
<dbReference type="SMART" id="SM00303">
    <property type="entry name" value="GPS"/>
    <property type="match status" value="1"/>
</dbReference>
<proteinExistence type="inferred from homology"/>